<dbReference type="CDD" id="cd00777">
    <property type="entry name" value="AspRS_core"/>
    <property type="match status" value="1"/>
</dbReference>
<dbReference type="InterPro" id="IPR004115">
    <property type="entry name" value="GAD-like_sf"/>
</dbReference>
<evidence type="ECO:0000256" key="5">
    <source>
        <dbReference type="ARBA" id="ARBA00022917"/>
    </source>
</evidence>
<dbReference type="HOGENOM" id="CLU_014330_3_2_12"/>
<comment type="catalytic activity">
    <reaction evidence="7">
        <text>tRNA(Asx) + L-aspartate + ATP = L-aspartyl-tRNA(Asx) + AMP + diphosphate</text>
        <dbReference type="Rhea" id="RHEA:18349"/>
        <dbReference type="Rhea" id="RHEA-COMP:9710"/>
        <dbReference type="Rhea" id="RHEA-COMP:9711"/>
        <dbReference type="ChEBI" id="CHEBI:29991"/>
        <dbReference type="ChEBI" id="CHEBI:30616"/>
        <dbReference type="ChEBI" id="CHEBI:33019"/>
        <dbReference type="ChEBI" id="CHEBI:78442"/>
        <dbReference type="ChEBI" id="CHEBI:78516"/>
        <dbReference type="ChEBI" id="CHEBI:456215"/>
        <dbReference type="EC" id="6.1.1.23"/>
    </reaction>
</comment>
<dbReference type="InterPro" id="IPR004365">
    <property type="entry name" value="NA-bd_OB_tRNA"/>
</dbReference>
<dbReference type="InterPro" id="IPR045864">
    <property type="entry name" value="aa-tRNA-synth_II/BPL/LPL"/>
</dbReference>
<keyword evidence="7" id="KW-0963">Cytoplasm</keyword>
<organism evidence="9 10">
    <name type="scientific">Parasphaerochaeta coccoides (strain ATCC BAA-1237 / DSM 17374 / SPN1)</name>
    <name type="common">Sphaerochaeta coccoides</name>
    <dbReference type="NCBI Taxonomy" id="760011"/>
    <lineage>
        <taxon>Bacteria</taxon>
        <taxon>Pseudomonadati</taxon>
        <taxon>Spirochaetota</taxon>
        <taxon>Spirochaetia</taxon>
        <taxon>Spirochaetales</taxon>
        <taxon>Sphaerochaetaceae</taxon>
        <taxon>Parasphaerochaeta</taxon>
    </lineage>
</organism>
<evidence type="ECO:0000256" key="2">
    <source>
        <dbReference type="ARBA" id="ARBA00022598"/>
    </source>
</evidence>
<feature type="binding site" evidence="7">
    <location>
        <position position="518"/>
    </location>
    <ligand>
        <name>L-aspartate</name>
        <dbReference type="ChEBI" id="CHEBI:29991"/>
    </ligand>
</feature>
<dbReference type="GO" id="GO:0004815">
    <property type="term" value="F:aspartate-tRNA ligase activity"/>
    <property type="evidence" value="ECO:0007669"/>
    <property type="project" value="UniProtKB-UniRule"/>
</dbReference>
<dbReference type="InterPro" id="IPR047089">
    <property type="entry name" value="Asp-tRNA-ligase_1_N"/>
</dbReference>
<dbReference type="EC" id="6.1.1.23" evidence="7"/>
<feature type="domain" description="Aminoacyl-transfer RNA synthetases class-II family profile" evidence="8">
    <location>
        <begin position="169"/>
        <end position="592"/>
    </location>
</feature>
<evidence type="ECO:0000313" key="10">
    <source>
        <dbReference type="Proteomes" id="UP000007939"/>
    </source>
</evidence>
<dbReference type="InterPro" id="IPR029351">
    <property type="entry name" value="GAD_dom"/>
</dbReference>
<dbReference type="Gene3D" id="2.40.50.140">
    <property type="entry name" value="Nucleic acid-binding proteins"/>
    <property type="match status" value="1"/>
</dbReference>
<name>F4GJU2_PARC1</name>
<evidence type="ECO:0000256" key="6">
    <source>
        <dbReference type="ARBA" id="ARBA00023146"/>
    </source>
</evidence>
<feature type="binding site" evidence="7">
    <location>
        <position position="248"/>
    </location>
    <ligand>
        <name>L-aspartate</name>
        <dbReference type="ChEBI" id="CHEBI:29991"/>
    </ligand>
</feature>
<evidence type="ECO:0000256" key="1">
    <source>
        <dbReference type="ARBA" id="ARBA00006303"/>
    </source>
</evidence>
<accession>F4GJU2</accession>
<reference evidence="9 10" key="2">
    <citation type="journal article" date="2012" name="Stand. Genomic Sci.">
        <title>Complete genome sequence of the termite hindgut bacterium Spirochaeta coccoides type strain (SPN1(T)), reclassification in the genus Sphaerochaeta as Sphaerochaeta coccoides comb. nov. and emendations of the family Spirochaetaceae and the genus Sphaerochaeta.</title>
        <authorList>
            <person name="Abt B."/>
            <person name="Han C."/>
            <person name="Scheuner C."/>
            <person name="Lu M."/>
            <person name="Lapidus A."/>
            <person name="Nolan M."/>
            <person name="Lucas S."/>
            <person name="Hammon N."/>
            <person name="Deshpande S."/>
            <person name="Cheng J.F."/>
            <person name="Tapia R."/>
            <person name="Goodwin L.A."/>
            <person name="Pitluck S."/>
            <person name="Liolios K."/>
            <person name="Pagani I."/>
            <person name="Ivanova N."/>
            <person name="Mavromatis K."/>
            <person name="Mikhailova N."/>
            <person name="Huntemann M."/>
            <person name="Pati A."/>
            <person name="Chen A."/>
            <person name="Palaniappan K."/>
            <person name="Land M."/>
            <person name="Hauser L."/>
            <person name="Brambilla E.M."/>
            <person name="Rohde M."/>
            <person name="Spring S."/>
            <person name="Gronow S."/>
            <person name="Goker M."/>
            <person name="Woyke T."/>
            <person name="Bristow J."/>
            <person name="Eisen J.A."/>
            <person name="Markowitz V."/>
            <person name="Hugenholtz P."/>
            <person name="Kyrpides N.C."/>
            <person name="Klenk H.P."/>
            <person name="Detter J.C."/>
        </authorList>
    </citation>
    <scope>NUCLEOTIDE SEQUENCE [LARGE SCALE GENOMIC DNA]</scope>
    <source>
        <strain evidence="10">ATCC BAA-1237 / DSM 17374 / SPN1</strain>
    </source>
</reference>
<dbReference type="CDD" id="cd04317">
    <property type="entry name" value="EcAspRS_like_N"/>
    <property type="match status" value="1"/>
</dbReference>
<dbReference type="SUPFAM" id="SSF50249">
    <property type="entry name" value="Nucleic acid-binding proteins"/>
    <property type="match status" value="1"/>
</dbReference>
<keyword evidence="3 7" id="KW-0547">Nucleotide-binding</keyword>
<comment type="similarity">
    <text evidence="1 7">Belongs to the class-II aminoacyl-tRNA synthetase family. Type 1 subfamily.</text>
</comment>
<dbReference type="GO" id="GO:0050560">
    <property type="term" value="F:aspartate-tRNA(Asn) ligase activity"/>
    <property type="evidence" value="ECO:0007669"/>
    <property type="project" value="UniProtKB-EC"/>
</dbReference>
<dbReference type="GO" id="GO:0005524">
    <property type="term" value="F:ATP binding"/>
    <property type="evidence" value="ECO:0007669"/>
    <property type="project" value="UniProtKB-UniRule"/>
</dbReference>
<dbReference type="Gene3D" id="3.30.1360.30">
    <property type="entry name" value="GAD-like domain"/>
    <property type="match status" value="1"/>
</dbReference>
<protein>
    <recommendedName>
        <fullName evidence="7">Aspartate--tRNA(Asp/Asn) ligase</fullName>
        <ecNumber evidence="7">6.1.1.23</ecNumber>
    </recommendedName>
    <alternativeName>
        <fullName evidence="7">Aspartyl-tRNA synthetase</fullName>
        <shortName evidence="7">AspRS</shortName>
    </alternativeName>
    <alternativeName>
        <fullName evidence="7">Non-discriminating aspartyl-tRNA synthetase</fullName>
        <shortName evidence="7">ND-AspRS</shortName>
    </alternativeName>
</protein>
<proteinExistence type="inferred from homology"/>
<dbReference type="PANTHER" id="PTHR22594">
    <property type="entry name" value="ASPARTYL/LYSYL-TRNA SYNTHETASE"/>
    <property type="match status" value="1"/>
</dbReference>
<feature type="binding site" evidence="7">
    <location>
        <begin position="248"/>
        <end position="250"/>
    </location>
    <ligand>
        <name>ATP</name>
        <dbReference type="ChEBI" id="CHEBI:30616"/>
    </ligand>
</feature>
<keyword evidence="6 7" id="KW-0030">Aminoacyl-tRNA synthetase</keyword>
<feature type="site" description="Important for tRNA non-discrimination" evidence="7">
    <location>
        <position position="58"/>
    </location>
</feature>
<feature type="binding site" evidence="7">
    <location>
        <begin position="563"/>
        <end position="566"/>
    </location>
    <ligand>
        <name>ATP</name>
        <dbReference type="ChEBI" id="CHEBI:30616"/>
    </ligand>
</feature>
<dbReference type="Pfam" id="PF01336">
    <property type="entry name" value="tRNA_anti-codon"/>
    <property type="match status" value="1"/>
</dbReference>
<dbReference type="KEGG" id="scc:Spico_0126"/>
<comment type="caution">
    <text evidence="7">Lacks conserved residue(s) required for the propagation of feature annotation.</text>
</comment>
<dbReference type="EMBL" id="CP002659">
    <property type="protein sequence ID" value="AEC01367.1"/>
    <property type="molecule type" value="Genomic_DNA"/>
</dbReference>
<evidence type="ECO:0000259" key="8">
    <source>
        <dbReference type="PROSITE" id="PS50862"/>
    </source>
</evidence>
<dbReference type="Pfam" id="PF00152">
    <property type="entry name" value="tRNA-synt_2"/>
    <property type="match status" value="1"/>
</dbReference>
<comment type="subcellular location">
    <subcellularLocation>
        <location evidence="7">Cytoplasm</location>
    </subcellularLocation>
</comment>
<dbReference type="InterPro" id="IPR006195">
    <property type="entry name" value="aa-tRNA-synth_II"/>
</dbReference>
<dbReference type="PROSITE" id="PS50862">
    <property type="entry name" value="AA_TRNA_LIGASE_II"/>
    <property type="match status" value="1"/>
</dbReference>
<evidence type="ECO:0000313" key="9">
    <source>
        <dbReference type="EMBL" id="AEC01367.1"/>
    </source>
</evidence>
<dbReference type="GO" id="GO:0006422">
    <property type="term" value="P:aspartyl-tRNA aminoacylation"/>
    <property type="evidence" value="ECO:0007669"/>
    <property type="project" value="UniProtKB-UniRule"/>
</dbReference>
<feature type="region of interest" description="Aspartate" evidence="7">
    <location>
        <begin position="226"/>
        <end position="229"/>
    </location>
</feature>
<dbReference type="SUPFAM" id="SSF55261">
    <property type="entry name" value="GAD domain-like"/>
    <property type="match status" value="1"/>
</dbReference>
<feature type="binding site" evidence="7">
    <location>
        <position position="511"/>
    </location>
    <ligand>
        <name>ATP</name>
        <dbReference type="ChEBI" id="CHEBI:30616"/>
    </ligand>
</feature>
<feature type="binding site" evidence="7">
    <location>
        <position position="257"/>
    </location>
    <ligand>
        <name>ATP</name>
        <dbReference type="ChEBI" id="CHEBI:30616"/>
    </ligand>
</feature>
<dbReference type="GO" id="GO:0005737">
    <property type="term" value="C:cytoplasm"/>
    <property type="evidence" value="ECO:0007669"/>
    <property type="project" value="UniProtKB-SubCell"/>
</dbReference>
<dbReference type="PRINTS" id="PR01042">
    <property type="entry name" value="TRNASYNTHASP"/>
</dbReference>
<keyword evidence="4 7" id="KW-0067">ATP-binding</keyword>
<dbReference type="NCBIfam" id="NF001750">
    <property type="entry name" value="PRK00476.1"/>
    <property type="match status" value="1"/>
</dbReference>
<gene>
    <name evidence="7" type="primary">aspS</name>
    <name evidence="9" type="ordered locus">Spico_0126</name>
</gene>
<dbReference type="eggNOG" id="COG0173">
    <property type="taxonomic scope" value="Bacteria"/>
</dbReference>
<dbReference type="InterPro" id="IPR012340">
    <property type="entry name" value="NA-bd_OB-fold"/>
</dbReference>
<reference evidence="10" key="1">
    <citation type="submission" date="2011-04" db="EMBL/GenBank/DDBJ databases">
        <title>The complete genome of Spirochaeta coccoides DSM 17374.</title>
        <authorList>
            <person name="Lucas S."/>
            <person name="Copeland A."/>
            <person name="Lapidus A."/>
            <person name="Bruce D."/>
            <person name="Goodwin L."/>
            <person name="Pitluck S."/>
            <person name="Peters L."/>
            <person name="Kyrpides N."/>
            <person name="Mavromatis K."/>
            <person name="Pagani I."/>
            <person name="Ivanova N."/>
            <person name="Ovchinnikova G."/>
            <person name="Lu M."/>
            <person name="Detter J.C."/>
            <person name="Tapia R."/>
            <person name="Han C."/>
            <person name="Land M."/>
            <person name="Hauser L."/>
            <person name="Markowitz V."/>
            <person name="Cheng J.-F."/>
            <person name="Hugenholtz P."/>
            <person name="Woyke T."/>
            <person name="Wu D."/>
            <person name="Spring S."/>
            <person name="Schroeder M."/>
            <person name="Brambilla E."/>
            <person name="Klenk H.-P."/>
            <person name="Eisen J.A."/>
        </authorList>
    </citation>
    <scope>NUCLEOTIDE SEQUENCE [LARGE SCALE GENOMIC DNA]</scope>
    <source>
        <strain evidence="10">ATCC BAA-1237 / DSM 17374 / SPN1</strain>
    </source>
</reference>
<evidence type="ECO:0000256" key="3">
    <source>
        <dbReference type="ARBA" id="ARBA00022741"/>
    </source>
</evidence>
<sequence>MYNGVTFVPVFDKEALKGNPFMAEEFFNKRTVTCGQLTAADNGRKVVLNGWVHRDRNHGALHFINLRDRYGITQVVVDDDASPELSATAASLRMEFCVAVEGIVRLRPDSMVNKDMHTGEVEVKAIRIDILSTCPALPFMIDEETDAKEDTRLTYRYLDLRSGGMQKRIRLRHEFVKAIRQYLYTTNFYEIETPTLIKSTPEGARDFLVPSRLYPGKFYALPQSPQLLKQILMVSGFDRYFQIARCYRDEDARGDRQLEFTQLDMEMSFVTRDDVLELIEKLFGYVFDKVMNYRLPVKFRRLTYHDSMNTYGNDKPDLRFDLPIVDIGLLATKTNFDAFTGALAAGGVVKALRVPAQEGVSFSRKFIDGLAEAAAVYGARNLGWIKVGDDGTFTGGVSKFFAGLEDELSASLEAKPGDLLLFIAHPQWKKACTSMGAIRSKLGKDLGLIRPGFEFCWIIDFPLFEFNEETEHWEAAHHMFSMPQTEYISTLESDPGSVKGDLYDLVLNGYEVASGSIRIHDVELQKRIFRICNFSDEEAEKRFGFLLDAFRYGAPPHGGIAPGIDRMVMIMAEQTSIKEVIAFPKNTAAISPMDDSPSEVDGKQLDELHLIIKKQATV</sequence>
<feature type="binding site" evidence="7">
    <location>
        <position position="202"/>
    </location>
    <ligand>
        <name>L-aspartate</name>
        <dbReference type="ChEBI" id="CHEBI:29991"/>
    </ligand>
</feature>
<keyword evidence="10" id="KW-1185">Reference proteome</keyword>
<dbReference type="Gene3D" id="3.30.930.10">
    <property type="entry name" value="Bira Bifunctional Protein, Domain 2"/>
    <property type="match status" value="1"/>
</dbReference>
<feature type="binding site" evidence="7">
    <location>
        <position position="477"/>
    </location>
    <ligand>
        <name>L-aspartate</name>
        <dbReference type="ChEBI" id="CHEBI:29991"/>
    </ligand>
</feature>
<dbReference type="Pfam" id="PF02938">
    <property type="entry name" value="GAD"/>
    <property type="match status" value="1"/>
</dbReference>
<dbReference type="GO" id="GO:0003676">
    <property type="term" value="F:nucleic acid binding"/>
    <property type="evidence" value="ECO:0007669"/>
    <property type="project" value="InterPro"/>
</dbReference>
<dbReference type="HAMAP" id="MF_00044">
    <property type="entry name" value="Asp_tRNA_synth_type1"/>
    <property type="match status" value="1"/>
</dbReference>
<keyword evidence="2 7" id="KW-0436">Ligase</keyword>
<dbReference type="InterPro" id="IPR047090">
    <property type="entry name" value="AspRS_core"/>
</dbReference>
<dbReference type="STRING" id="760011.Spico_0126"/>
<dbReference type="NCBIfam" id="TIGR00459">
    <property type="entry name" value="aspS_bact"/>
    <property type="match status" value="1"/>
</dbReference>
<dbReference type="Proteomes" id="UP000007939">
    <property type="component" value="Chromosome"/>
</dbReference>
<dbReference type="SUPFAM" id="SSF55681">
    <property type="entry name" value="Class II aaRS and biotin synthetases"/>
    <property type="match status" value="1"/>
</dbReference>
<keyword evidence="5 7" id="KW-0648">Protein biosynthesis</keyword>
<evidence type="ECO:0000256" key="7">
    <source>
        <dbReference type="HAMAP-Rule" id="MF_00044"/>
    </source>
</evidence>
<dbReference type="InterPro" id="IPR002312">
    <property type="entry name" value="Asp/Asn-tRNA-synth_IIb"/>
</dbReference>
<dbReference type="InterPro" id="IPR004524">
    <property type="entry name" value="Asp-tRNA-ligase_1"/>
</dbReference>
<dbReference type="AlphaFoldDB" id="F4GJU2"/>
<evidence type="ECO:0000256" key="4">
    <source>
        <dbReference type="ARBA" id="ARBA00022840"/>
    </source>
</evidence>
<comment type="function">
    <text evidence="7">Aspartyl-tRNA synthetase with relaxed tRNA specificity since it is able to aspartylate not only its cognate tRNA(Asp) but also tRNA(Asn). Reaction proceeds in two steps: L-aspartate is first activated by ATP to form Asp-AMP and then transferred to the acceptor end of tRNA(Asp/Asn).</text>
</comment>
<dbReference type="InterPro" id="IPR004364">
    <property type="entry name" value="Aa-tRNA-synt_II"/>
</dbReference>
<comment type="subunit">
    <text evidence="7">Homodimer.</text>
</comment>
<dbReference type="PANTHER" id="PTHR22594:SF5">
    <property type="entry name" value="ASPARTATE--TRNA LIGASE, MITOCHONDRIAL"/>
    <property type="match status" value="1"/>
</dbReference>